<protein>
    <submittedName>
        <fullName evidence="1">Uncharacterized protein</fullName>
    </submittedName>
</protein>
<reference evidence="1 2" key="1">
    <citation type="journal article" date="2021" name="Front. Genet.">
        <title>Chromosome-Level Genome Assembly Reveals Significant Gene Expansion in the Toll and IMD Signaling Pathways of Dendrolimus kikuchii.</title>
        <authorList>
            <person name="Zhou J."/>
            <person name="Wu P."/>
            <person name="Xiong Z."/>
            <person name="Liu N."/>
            <person name="Zhao N."/>
            <person name="Ji M."/>
            <person name="Qiu Y."/>
            <person name="Yang B."/>
        </authorList>
    </citation>
    <scope>NUCLEOTIDE SEQUENCE [LARGE SCALE GENOMIC DNA]</scope>
    <source>
        <strain evidence="1">Ann1</strain>
    </source>
</reference>
<dbReference type="EMBL" id="CM034412">
    <property type="protein sequence ID" value="KAJ0170900.1"/>
    <property type="molecule type" value="Genomic_DNA"/>
</dbReference>
<accession>A0ACC1CH29</accession>
<evidence type="ECO:0000313" key="2">
    <source>
        <dbReference type="Proteomes" id="UP000824533"/>
    </source>
</evidence>
<proteinExistence type="predicted"/>
<dbReference type="Proteomes" id="UP000824533">
    <property type="component" value="Linkage Group LG26"/>
</dbReference>
<comment type="caution">
    <text evidence="1">The sequence shown here is derived from an EMBL/GenBank/DDBJ whole genome shotgun (WGS) entry which is preliminary data.</text>
</comment>
<name>A0ACC1CH29_9NEOP</name>
<evidence type="ECO:0000313" key="1">
    <source>
        <dbReference type="EMBL" id="KAJ0170900.1"/>
    </source>
</evidence>
<organism evidence="1 2">
    <name type="scientific">Dendrolimus kikuchii</name>
    <dbReference type="NCBI Taxonomy" id="765133"/>
    <lineage>
        <taxon>Eukaryota</taxon>
        <taxon>Metazoa</taxon>
        <taxon>Ecdysozoa</taxon>
        <taxon>Arthropoda</taxon>
        <taxon>Hexapoda</taxon>
        <taxon>Insecta</taxon>
        <taxon>Pterygota</taxon>
        <taxon>Neoptera</taxon>
        <taxon>Endopterygota</taxon>
        <taxon>Lepidoptera</taxon>
        <taxon>Glossata</taxon>
        <taxon>Ditrysia</taxon>
        <taxon>Bombycoidea</taxon>
        <taxon>Lasiocampidae</taxon>
        <taxon>Dendrolimus</taxon>
    </lineage>
</organism>
<gene>
    <name evidence="1" type="ORF">K1T71_013672</name>
</gene>
<keyword evidence="2" id="KW-1185">Reference proteome</keyword>
<sequence>MFLELPAIILVLIKITKCSLVVDSSSQNGVYVTDYCPKMPHCAEGAHVMCMYYNPHSVMGPKCHNAQNVSITPNIATKLLDVTNAVRSKIALGKEKGKGGEYLPRGYGVFRLIWDNELATFAQVLANQCVLRHDLCRASKNFPDPGQTAGLVRFSYPDWIPVSKSGHFTLPGLSDPKLIYAATQTLKSWYTQKNSVTPDMIVSYPNWNLNPNDLRGRLYLEIIHGSATHMGCGISAYTEFAYNDNHAALNYNSVQVICNFSARPHNGNPVYNTTQPTAPGYTVRCGCPPGSDEDEDCLCRENPNITHGCMYLSKCRPLALTEKTPAKVCSENDLDCKDPTVVVLPIFTMEDAPQSKLIKPPEHENTTLKIDDDSMEIFKQFENSLENQHQVAFKQPKQITSSIPRMGAAYVESLNKKRALPRKPRMFREKKPGALIQKRISTKKNSFQNHNLHKLTEVPTLHRHDNAKSSIFTKAKQFHLPNSKLHSVVSSIEHSSKENLLTVHESLTKGIYPKSDNHNMVSGLHDIKKTNTLSTVSESTLNIAEENIMTDGHYWNTNPFKADAKSANLDEIDKKPNNLLHLLDKLEKEIKNIDLRENEKVLIDAKIRKIYGSVIGHENLLSNLIPKANHPSKAEPQTDIRHNNIDDERNIDFDTDYNLDDDYKREPNYNTNFKHLDRSQRHYVDDMNEKDDFKNCAKRNHRLNCKTDHYKDSKNNLIQNNIDFNKYITRSNRYKERIYDNKFDMNHNKFRDGFEEFTIDNDRELNRDHYYEDRPRNHIKTNGLNKNHYHDENIRYDHKASDEETDMKRSRQLHNVEDDVKSRGIYNTANLKSSSRNDERKKHIRRDRYRNTYLADDDLLGPERRKYYQDKLDRLQKRIQQRQNYAHSRKRGGRPMRPMRPTDSINSRSKNLDAPYMPERARFLHGF</sequence>